<dbReference type="Pfam" id="PF07993">
    <property type="entry name" value="NAD_binding_4"/>
    <property type="match status" value="1"/>
</dbReference>
<dbReference type="AlphaFoldDB" id="A0A2T1N9T0"/>
<keyword evidence="3" id="KW-1185">Reference proteome</keyword>
<gene>
    <name evidence="2" type="ORF">C7H52_09830</name>
</gene>
<protein>
    <submittedName>
        <fullName evidence="2">Short chain dehydrogenase/reductase, MupV family protein</fullName>
    </submittedName>
</protein>
<reference evidence="2 3" key="1">
    <citation type="submission" date="2018-03" db="EMBL/GenBank/DDBJ databases">
        <title>Mesoflavibacter sp. HG37 and Mesoflavibacter sp. HG96 sp.nov., two marine bacteria isolated from seawater of Western Pacific Ocean.</title>
        <authorList>
            <person name="Cheng H."/>
            <person name="Wu Y.-H."/>
            <person name="Guo L.-L."/>
            <person name="Xu X.-W."/>
        </authorList>
    </citation>
    <scope>NUCLEOTIDE SEQUENCE [LARGE SCALE GENOMIC DNA]</scope>
    <source>
        <strain evidence="2 3">KCTC 32269</strain>
    </source>
</reference>
<evidence type="ECO:0000259" key="1">
    <source>
        <dbReference type="Pfam" id="PF07993"/>
    </source>
</evidence>
<organism evidence="2 3">
    <name type="scientific">Aurantibacter aestuarii</name>
    <dbReference type="NCBI Taxonomy" id="1266046"/>
    <lineage>
        <taxon>Bacteria</taxon>
        <taxon>Pseudomonadati</taxon>
        <taxon>Bacteroidota</taxon>
        <taxon>Flavobacteriia</taxon>
        <taxon>Flavobacteriales</taxon>
        <taxon>Flavobacteriaceae</taxon>
        <taxon>Aurantibacter</taxon>
    </lineage>
</organism>
<dbReference type="Proteomes" id="UP000238426">
    <property type="component" value="Unassembled WGS sequence"/>
</dbReference>
<dbReference type="InterPro" id="IPR013120">
    <property type="entry name" value="FAR_NAD-bd"/>
</dbReference>
<dbReference type="EMBL" id="PXOQ01000009">
    <property type="protein sequence ID" value="PSG88583.1"/>
    <property type="molecule type" value="Genomic_DNA"/>
</dbReference>
<evidence type="ECO:0000313" key="2">
    <source>
        <dbReference type="EMBL" id="PSG88583.1"/>
    </source>
</evidence>
<dbReference type="InterPro" id="IPR036291">
    <property type="entry name" value="NAD(P)-bd_dom_sf"/>
</dbReference>
<dbReference type="Gene3D" id="3.40.50.720">
    <property type="entry name" value="NAD(P)-binding Rossmann-like Domain"/>
    <property type="match status" value="1"/>
</dbReference>
<dbReference type="OrthoDB" id="9807212at2"/>
<sequence length="372" mass="43150">MNCLLTGATGIVGSHILFEWLHTALTTSKINHLYVVIRANQHTAKDRLLQILNDSNKPSNLNSFSPEELISKITVIDSDLKTLQLHHFKALQIDSIIHCAGSTNLMPSGDTENLVNEQNFEVTKHLLHTFKREIKRFIYISTAYSFGIQKDKVDDFIENHTINQFRNPYEASKYESETYVKQFCKSHQIISQILRPSIVCGRLIEPPFFETPKFDVFYSWPMFLNKYAQHCKEHFRIWIDKKSGLNIVPVDFVAKTVIHAVLHPEITELNIVNPKQILHKDYVGHVLKSFRINSFEFTSKKPEHLNPFETLYYKSIGVLFEKYVSIPDLQFNAEGILKVIETLDLNINLDVHSNFMKLVDFSVEKNFRKSYS</sequence>
<dbReference type="PANTHER" id="PTHR43000">
    <property type="entry name" value="DTDP-D-GLUCOSE 4,6-DEHYDRATASE-RELATED"/>
    <property type="match status" value="1"/>
</dbReference>
<dbReference type="SUPFAM" id="SSF51735">
    <property type="entry name" value="NAD(P)-binding Rossmann-fold domains"/>
    <property type="match status" value="1"/>
</dbReference>
<evidence type="ECO:0000313" key="3">
    <source>
        <dbReference type="Proteomes" id="UP000238426"/>
    </source>
</evidence>
<name>A0A2T1N9T0_9FLAO</name>
<feature type="domain" description="Thioester reductase (TE)" evidence="1">
    <location>
        <begin position="5"/>
        <end position="256"/>
    </location>
</feature>
<dbReference type="RefSeq" id="WP_106463723.1">
    <property type="nucleotide sequence ID" value="NZ_PXOQ01000009.1"/>
</dbReference>
<proteinExistence type="predicted"/>
<accession>A0A2T1N9T0</accession>
<comment type="caution">
    <text evidence="2">The sequence shown here is derived from an EMBL/GenBank/DDBJ whole genome shotgun (WGS) entry which is preliminary data.</text>
</comment>